<keyword evidence="2" id="KW-0813">Transport</keyword>
<evidence type="ECO:0000256" key="1">
    <source>
        <dbReference type="ARBA" id="ARBA00005417"/>
    </source>
</evidence>
<dbReference type="EMBL" id="BSFL01000002">
    <property type="protein sequence ID" value="GLK80225.1"/>
    <property type="molecule type" value="Genomic_DNA"/>
</dbReference>
<accession>A0A9W6JQM3</accession>
<protein>
    <submittedName>
        <fullName evidence="7">ATP-binding protein</fullName>
    </submittedName>
</protein>
<dbReference type="InterPro" id="IPR027417">
    <property type="entry name" value="P-loop_NTPase"/>
</dbReference>
<dbReference type="Proteomes" id="UP001143309">
    <property type="component" value="Unassembled WGS sequence"/>
</dbReference>
<dbReference type="PROSITE" id="PS50893">
    <property type="entry name" value="ABC_TRANSPORTER_2"/>
    <property type="match status" value="1"/>
</dbReference>
<evidence type="ECO:0000256" key="3">
    <source>
        <dbReference type="ARBA" id="ARBA00022458"/>
    </source>
</evidence>
<keyword evidence="8" id="KW-1185">Reference proteome</keyword>
<keyword evidence="3" id="KW-0536">Nodulation</keyword>
<dbReference type="InterPro" id="IPR003439">
    <property type="entry name" value="ABC_transporter-like_ATP-bd"/>
</dbReference>
<keyword evidence="5 7" id="KW-0067">ATP-binding</keyword>
<evidence type="ECO:0000256" key="2">
    <source>
        <dbReference type="ARBA" id="ARBA00022448"/>
    </source>
</evidence>
<dbReference type="AlphaFoldDB" id="A0A9W6JQM3"/>
<proteinExistence type="inferred from homology"/>
<keyword evidence="4" id="KW-0547">Nucleotide-binding</keyword>
<dbReference type="PANTHER" id="PTHR42711:SF5">
    <property type="entry name" value="ABC TRANSPORTER ATP-BINDING PROTEIN NATA"/>
    <property type="match status" value="1"/>
</dbReference>
<name>A0A9W6JQM3_9HYPH</name>
<reference evidence="7" key="2">
    <citation type="submission" date="2023-01" db="EMBL/GenBank/DDBJ databases">
        <authorList>
            <person name="Sun Q."/>
            <person name="Evtushenko L."/>
        </authorList>
    </citation>
    <scope>NUCLEOTIDE SEQUENCE</scope>
    <source>
        <strain evidence="7">VKM B-2748</strain>
    </source>
</reference>
<comment type="caution">
    <text evidence="7">The sequence shown here is derived from an EMBL/GenBank/DDBJ whole genome shotgun (WGS) entry which is preliminary data.</text>
</comment>
<evidence type="ECO:0000259" key="6">
    <source>
        <dbReference type="PROSITE" id="PS50893"/>
    </source>
</evidence>
<feature type="domain" description="ABC transporter" evidence="6">
    <location>
        <begin position="2"/>
        <end position="221"/>
    </location>
</feature>
<dbReference type="GO" id="GO:0016887">
    <property type="term" value="F:ATP hydrolysis activity"/>
    <property type="evidence" value="ECO:0007669"/>
    <property type="project" value="InterPro"/>
</dbReference>
<sequence length="224" mass="24533">MIELRNVWKAFGSGRKRHVVVGGASLVLPRGRKIALLGAPGMGKSTLLRILAGLEEPDQGVVRATGLRCWPFNYGSFMEKNATILQNGLLFEHLFKVDGKEVAAIAAELSGVRVGPAKPFRKYTTLEKRGLMLGFSLAVQFDWYFVDDNLPPPPPDQGPMIDSVIADRFERASVIWATSDSSFLEGYCDAGLVLHRGKLTFYDTLAEASEAYVAAAQNEGSKRK</sequence>
<evidence type="ECO:0000313" key="7">
    <source>
        <dbReference type="EMBL" id="GLK80225.1"/>
    </source>
</evidence>
<organism evidence="7 8">
    <name type="scientific">Methylopila turkensis</name>
    <dbReference type="NCBI Taxonomy" id="1437816"/>
    <lineage>
        <taxon>Bacteria</taxon>
        <taxon>Pseudomonadati</taxon>
        <taxon>Pseudomonadota</taxon>
        <taxon>Alphaproteobacteria</taxon>
        <taxon>Hyphomicrobiales</taxon>
        <taxon>Methylopilaceae</taxon>
        <taxon>Methylopila</taxon>
    </lineage>
</organism>
<dbReference type="GO" id="GO:0005524">
    <property type="term" value="F:ATP binding"/>
    <property type="evidence" value="ECO:0007669"/>
    <property type="project" value="UniProtKB-KW"/>
</dbReference>
<gene>
    <name evidence="7" type="primary">rkpS</name>
    <name evidence="7" type="ORF">GCM10008174_19660</name>
</gene>
<reference evidence="7" key="1">
    <citation type="journal article" date="2014" name="Int. J. Syst. Evol. Microbiol.">
        <title>Complete genome sequence of Corynebacterium casei LMG S-19264T (=DSM 44701T), isolated from a smear-ripened cheese.</title>
        <authorList>
            <consortium name="US DOE Joint Genome Institute (JGI-PGF)"/>
            <person name="Walter F."/>
            <person name="Albersmeier A."/>
            <person name="Kalinowski J."/>
            <person name="Ruckert C."/>
        </authorList>
    </citation>
    <scope>NUCLEOTIDE SEQUENCE</scope>
    <source>
        <strain evidence="7">VKM B-2748</strain>
    </source>
</reference>
<comment type="similarity">
    <text evidence="1">Belongs to the ABC transporter superfamily.</text>
</comment>
<evidence type="ECO:0000256" key="4">
    <source>
        <dbReference type="ARBA" id="ARBA00022741"/>
    </source>
</evidence>
<dbReference type="RefSeq" id="WP_271200695.1">
    <property type="nucleotide sequence ID" value="NZ_BSFL01000002.1"/>
</dbReference>
<dbReference type="Pfam" id="PF00005">
    <property type="entry name" value="ABC_tran"/>
    <property type="match status" value="1"/>
</dbReference>
<dbReference type="PANTHER" id="PTHR42711">
    <property type="entry name" value="ABC TRANSPORTER ATP-BINDING PROTEIN"/>
    <property type="match status" value="1"/>
</dbReference>
<dbReference type="InterPro" id="IPR050763">
    <property type="entry name" value="ABC_transporter_ATP-binding"/>
</dbReference>
<evidence type="ECO:0000256" key="5">
    <source>
        <dbReference type="ARBA" id="ARBA00022840"/>
    </source>
</evidence>
<dbReference type="Gene3D" id="3.40.50.300">
    <property type="entry name" value="P-loop containing nucleotide triphosphate hydrolases"/>
    <property type="match status" value="1"/>
</dbReference>
<dbReference type="SUPFAM" id="SSF52540">
    <property type="entry name" value="P-loop containing nucleoside triphosphate hydrolases"/>
    <property type="match status" value="1"/>
</dbReference>
<evidence type="ECO:0000313" key="8">
    <source>
        <dbReference type="Proteomes" id="UP001143309"/>
    </source>
</evidence>